<dbReference type="AlphaFoldDB" id="G2YVS1"/>
<sequence>MTTPKTIELIVPRILPRLDGISGQLRRLGSAHYSVPIIVKNGRNYTRAYSSILQYPPVSSRGLLRPTFNAAVTTQLSQELIATKIEGERVVKKDMLLSRKCWSRHTPLQSHHV</sequence>
<dbReference type="InParanoid" id="G2YVS1"/>
<protein>
    <submittedName>
        <fullName evidence="1">Uncharacterized protein</fullName>
    </submittedName>
</protein>
<organism evidence="1 2">
    <name type="scientific">Botryotinia fuckeliana (strain T4)</name>
    <name type="common">Noble rot fungus</name>
    <name type="synonym">Botrytis cinerea</name>
    <dbReference type="NCBI Taxonomy" id="999810"/>
    <lineage>
        <taxon>Eukaryota</taxon>
        <taxon>Fungi</taxon>
        <taxon>Dikarya</taxon>
        <taxon>Ascomycota</taxon>
        <taxon>Pezizomycotina</taxon>
        <taxon>Leotiomycetes</taxon>
        <taxon>Helotiales</taxon>
        <taxon>Sclerotiniaceae</taxon>
        <taxon>Botrytis</taxon>
    </lineage>
</organism>
<evidence type="ECO:0000313" key="2">
    <source>
        <dbReference type="Proteomes" id="UP000008177"/>
    </source>
</evidence>
<dbReference type="EMBL" id="FQ790357">
    <property type="protein sequence ID" value="CCD55719.1"/>
    <property type="molecule type" value="Genomic_DNA"/>
</dbReference>
<proteinExistence type="predicted"/>
<dbReference type="Proteomes" id="UP000008177">
    <property type="component" value="Unplaced contigs"/>
</dbReference>
<dbReference type="HOGENOM" id="CLU_2133138_0_0_1"/>
<evidence type="ECO:0000313" key="1">
    <source>
        <dbReference type="EMBL" id="CCD55719.1"/>
    </source>
</evidence>
<accession>G2YVS1</accession>
<reference evidence="2" key="1">
    <citation type="journal article" date="2011" name="PLoS Genet.">
        <title>Genomic analysis of the necrotrophic fungal pathogens Sclerotinia sclerotiorum and Botrytis cinerea.</title>
        <authorList>
            <person name="Amselem J."/>
            <person name="Cuomo C.A."/>
            <person name="van Kan J.A."/>
            <person name="Viaud M."/>
            <person name="Benito E.P."/>
            <person name="Couloux A."/>
            <person name="Coutinho P.M."/>
            <person name="de Vries R.P."/>
            <person name="Dyer P.S."/>
            <person name="Fillinger S."/>
            <person name="Fournier E."/>
            <person name="Gout L."/>
            <person name="Hahn M."/>
            <person name="Kohn L."/>
            <person name="Lapalu N."/>
            <person name="Plummer K.M."/>
            <person name="Pradier J.M."/>
            <person name="Quevillon E."/>
            <person name="Sharon A."/>
            <person name="Simon A."/>
            <person name="ten Have A."/>
            <person name="Tudzynski B."/>
            <person name="Tudzynski P."/>
            <person name="Wincker P."/>
            <person name="Andrew M."/>
            <person name="Anthouard V."/>
            <person name="Beever R.E."/>
            <person name="Beffa R."/>
            <person name="Benoit I."/>
            <person name="Bouzid O."/>
            <person name="Brault B."/>
            <person name="Chen Z."/>
            <person name="Choquer M."/>
            <person name="Collemare J."/>
            <person name="Cotton P."/>
            <person name="Danchin E.G."/>
            <person name="Da Silva C."/>
            <person name="Gautier A."/>
            <person name="Giraud C."/>
            <person name="Giraud T."/>
            <person name="Gonzalez C."/>
            <person name="Grossetete S."/>
            <person name="Guldener U."/>
            <person name="Henrissat B."/>
            <person name="Howlett B.J."/>
            <person name="Kodira C."/>
            <person name="Kretschmer M."/>
            <person name="Lappartient A."/>
            <person name="Leroch M."/>
            <person name="Levis C."/>
            <person name="Mauceli E."/>
            <person name="Neuveglise C."/>
            <person name="Oeser B."/>
            <person name="Pearson M."/>
            <person name="Poulain J."/>
            <person name="Poussereau N."/>
            <person name="Quesneville H."/>
            <person name="Rascle C."/>
            <person name="Schumacher J."/>
            <person name="Segurens B."/>
            <person name="Sexton A."/>
            <person name="Silva E."/>
            <person name="Sirven C."/>
            <person name="Soanes D.M."/>
            <person name="Talbot N.J."/>
            <person name="Templeton M."/>
            <person name="Yandava C."/>
            <person name="Yarden O."/>
            <person name="Zeng Q."/>
            <person name="Rollins J.A."/>
            <person name="Lebrun M.H."/>
            <person name="Dickman M."/>
        </authorList>
    </citation>
    <scope>NUCLEOTIDE SEQUENCE [LARGE SCALE GENOMIC DNA]</scope>
    <source>
        <strain evidence="2">T4</strain>
    </source>
</reference>
<gene>
    <name evidence="1" type="ORF">BofuT4_P152810.1</name>
</gene>
<name>G2YVS1_BOTF4</name>